<protein>
    <submittedName>
        <fullName evidence="2">Uncharacterized protein</fullName>
    </submittedName>
</protein>
<evidence type="ECO:0000256" key="1">
    <source>
        <dbReference type="SAM" id="SignalP"/>
    </source>
</evidence>
<dbReference type="InParanoid" id="A0A165HR23"/>
<accession>A0A165HR23</accession>
<evidence type="ECO:0000313" key="3">
    <source>
        <dbReference type="Proteomes" id="UP000076842"/>
    </source>
</evidence>
<keyword evidence="1" id="KW-0732">Signal</keyword>
<feature type="chain" id="PRO_5007858813" evidence="1">
    <location>
        <begin position="22"/>
        <end position="199"/>
    </location>
</feature>
<name>A0A165HR23_9BASI</name>
<dbReference type="AlphaFoldDB" id="A0A165HR23"/>
<keyword evidence="3" id="KW-1185">Reference proteome</keyword>
<reference evidence="2 3" key="1">
    <citation type="journal article" date="2016" name="Mol. Biol. Evol.">
        <title>Comparative Genomics of Early-Diverging Mushroom-Forming Fungi Provides Insights into the Origins of Lignocellulose Decay Capabilities.</title>
        <authorList>
            <person name="Nagy L.G."/>
            <person name="Riley R."/>
            <person name="Tritt A."/>
            <person name="Adam C."/>
            <person name="Daum C."/>
            <person name="Floudas D."/>
            <person name="Sun H."/>
            <person name="Yadav J.S."/>
            <person name="Pangilinan J."/>
            <person name="Larsson K.H."/>
            <person name="Matsuura K."/>
            <person name="Barry K."/>
            <person name="Labutti K."/>
            <person name="Kuo R."/>
            <person name="Ohm R.A."/>
            <person name="Bhattacharya S.S."/>
            <person name="Shirouzu T."/>
            <person name="Yoshinaga Y."/>
            <person name="Martin F.M."/>
            <person name="Grigoriev I.V."/>
            <person name="Hibbett D.S."/>
        </authorList>
    </citation>
    <scope>NUCLEOTIDE SEQUENCE [LARGE SCALE GENOMIC DNA]</scope>
    <source>
        <strain evidence="2 3">HHB12733</strain>
    </source>
</reference>
<organism evidence="2 3">
    <name type="scientific">Calocera cornea HHB12733</name>
    <dbReference type="NCBI Taxonomy" id="1353952"/>
    <lineage>
        <taxon>Eukaryota</taxon>
        <taxon>Fungi</taxon>
        <taxon>Dikarya</taxon>
        <taxon>Basidiomycota</taxon>
        <taxon>Agaricomycotina</taxon>
        <taxon>Dacrymycetes</taxon>
        <taxon>Dacrymycetales</taxon>
        <taxon>Dacrymycetaceae</taxon>
        <taxon>Calocera</taxon>
    </lineage>
</organism>
<sequence length="199" mass="21327">MQPINLLALAIALSGLWLAAAAPINAGPSVELGARNFDNDLAARDMVLNDGDLAALYRRAPWTRAQEASLAAAKAEYARLNALRGHAGFDQAAWLRAQTKYNNLQTAKTASGSTVGGRDLDSSDEEQLTRRAAWTRAQEAALAAAKAEYARLNALRGHAGFDQAAWLRAQTKYNNLQTAKTASGSTVGGRNLENLEEFD</sequence>
<dbReference type="EMBL" id="KV423938">
    <property type="protein sequence ID" value="KZT59624.1"/>
    <property type="molecule type" value="Genomic_DNA"/>
</dbReference>
<dbReference type="Proteomes" id="UP000076842">
    <property type="component" value="Unassembled WGS sequence"/>
</dbReference>
<gene>
    <name evidence="2" type="ORF">CALCODRAFT_481339</name>
</gene>
<evidence type="ECO:0000313" key="2">
    <source>
        <dbReference type="EMBL" id="KZT59624.1"/>
    </source>
</evidence>
<feature type="signal peptide" evidence="1">
    <location>
        <begin position="1"/>
        <end position="21"/>
    </location>
</feature>
<dbReference type="OrthoDB" id="10599708at2759"/>
<proteinExistence type="predicted"/>